<comment type="subcellular location">
    <subcellularLocation>
        <location evidence="1">Cell inner membrane</location>
        <topology evidence="1">Single-pass membrane protein</topology>
    </subcellularLocation>
</comment>
<gene>
    <name evidence="11" type="primary">gspH</name>
    <name evidence="11" type="ORF">WCN91_06670</name>
</gene>
<dbReference type="InterPro" id="IPR012902">
    <property type="entry name" value="N_methyl_site"/>
</dbReference>
<dbReference type="Proteomes" id="UP001447008">
    <property type="component" value="Unassembled WGS sequence"/>
</dbReference>
<dbReference type="NCBIfam" id="TIGR02532">
    <property type="entry name" value="IV_pilin_GFxxxE"/>
    <property type="match status" value="1"/>
</dbReference>
<evidence type="ECO:0000256" key="8">
    <source>
        <dbReference type="ARBA" id="ARBA00023136"/>
    </source>
</evidence>
<proteinExistence type="predicted"/>
<keyword evidence="8 10" id="KW-0472">Membrane</keyword>
<keyword evidence="6 10" id="KW-0812">Transmembrane</keyword>
<comment type="caution">
    <text evidence="11">The sequence shown here is derived from an EMBL/GenBank/DDBJ whole genome shotgun (WGS) entry which is preliminary data.</text>
</comment>
<dbReference type="InterPro" id="IPR002416">
    <property type="entry name" value="T2SS_protein-GspH"/>
</dbReference>
<sequence>MKAVNHRSGFTLIEILVVLAIIAFSANLIVYSIDDSRHDELEQTAFALQTSINFASEYAILNQRQLGLFVDDENGYEFMVYGEQKWQALDDSDGVLKGKKLESDFSLTLNQEDLPWAQDSLLNEVDWQKLLGADDDDFLELQKMQIPQVMILSSGEISPFQLRLALQDTDEDLAPFIIEGEFMAPVSLYQEELQ</sequence>
<reference evidence="11 12" key="1">
    <citation type="submission" date="2024-03" db="EMBL/GenBank/DDBJ databases">
        <title>Pseudoalteromonas qingdaonensis sp. nov., isolated from the intestines of marine benthic organisms.</title>
        <authorList>
            <person name="Lin X."/>
            <person name="Fang S."/>
            <person name="Hu X."/>
        </authorList>
    </citation>
    <scope>NUCLEOTIDE SEQUENCE [LARGE SCALE GENOMIC DNA]</scope>
    <source>
        <strain evidence="11 12">YIC-827</strain>
    </source>
</reference>
<evidence type="ECO:0000256" key="4">
    <source>
        <dbReference type="ARBA" id="ARBA00022481"/>
    </source>
</evidence>
<dbReference type="NCBIfam" id="TIGR01708">
    <property type="entry name" value="typeII_sec_gspH"/>
    <property type="match status" value="1"/>
</dbReference>
<keyword evidence="12" id="KW-1185">Reference proteome</keyword>
<protein>
    <recommendedName>
        <fullName evidence="2">Type II secretion system protein H</fullName>
    </recommendedName>
    <alternativeName>
        <fullName evidence="9">General secretion pathway protein H</fullName>
    </alternativeName>
</protein>
<keyword evidence="5" id="KW-0997">Cell inner membrane</keyword>
<keyword evidence="7 10" id="KW-1133">Transmembrane helix</keyword>
<evidence type="ECO:0000256" key="5">
    <source>
        <dbReference type="ARBA" id="ARBA00022519"/>
    </source>
</evidence>
<evidence type="ECO:0000256" key="7">
    <source>
        <dbReference type="ARBA" id="ARBA00022989"/>
    </source>
</evidence>
<evidence type="ECO:0000256" key="2">
    <source>
        <dbReference type="ARBA" id="ARBA00021549"/>
    </source>
</evidence>
<accession>A0ABU9MW99</accession>
<dbReference type="RefSeq" id="WP_342677480.1">
    <property type="nucleotide sequence ID" value="NZ_JBCGCU010000005.1"/>
</dbReference>
<evidence type="ECO:0000256" key="9">
    <source>
        <dbReference type="ARBA" id="ARBA00030775"/>
    </source>
</evidence>
<dbReference type="Pfam" id="PF07963">
    <property type="entry name" value="N_methyl"/>
    <property type="match status" value="1"/>
</dbReference>
<evidence type="ECO:0000256" key="3">
    <source>
        <dbReference type="ARBA" id="ARBA00022475"/>
    </source>
</evidence>
<keyword evidence="4" id="KW-0488">Methylation</keyword>
<dbReference type="Gene3D" id="3.55.40.10">
    <property type="entry name" value="minor pseudopilin epsh domain"/>
    <property type="match status" value="1"/>
</dbReference>
<evidence type="ECO:0000256" key="1">
    <source>
        <dbReference type="ARBA" id="ARBA00004377"/>
    </source>
</evidence>
<dbReference type="EMBL" id="JBCGCU010000005">
    <property type="protein sequence ID" value="MEM0515111.1"/>
    <property type="molecule type" value="Genomic_DNA"/>
</dbReference>
<dbReference type="InterPro" id="IPR045584">
    <property type="entry name" value="Pilin-like"/>
</dbReference>
<organism evidence="11 12">
    <name type="scientific">Pseudoalteromonas qingdaonensis</name>
    <dbReference type="NCBI Taxonomy" id="3131913"/>
    <lineage>
        <taxon>Bacteria</taxon>
        <taxon>Pseudomonadati</taxon>
        <taxon>Pseudomonadota</taxon>
        <taxon>Gammaproteobacteria</taxon>
        <taxon>Alteromonadales</taxon>
        <taxon>Pseudoalteromonadaceae</taxon>
        <taxon>Pseudoalteromonas</taxon>
    </lineage>
</organism>
<evidence type="ECO:0000313" key="11">
    <source>
        <dbReference type="EMBL" id="MEM0515111.1"/>
    </source>
</evidence>
<dbReference type="InterPro" id="IPR049875">
    <property type="entry name" value="TypeII_GspH"/>
</dbReference>
<name>A0ABU9MW99_9GAMM</name>
<dbReference type="SUPFAM" id="SSF54523">
    <property type="entry name" value="Pili subunits"/>
    <property type="match status" value="1"/>
</dbReference>
<evidence type="ECO:0000313" key="12">
    <source>
        <dbReference type="Proteomes" id="UP001447008"/>
    </source>
</evidence>
<keyword evidence="3" id="KW-1003">Cell membrane</keyword>
<dbReference type="PRINTS" id="PR00885">
    <property type="entry name" value="BCTERIALGSPH"/>
</dbReference>
<feature type="transmembrane region" description="Helical" evidence="10">
    <location>
        <begin position="12"/>
        <end position="33"/>
    </location>
</feature>
<evidence type="ECO:0000256" key="6">
    <source>
        <dbReference type="ARBA" id="ARBA00022692"/>
    </source>
</evidence>
<evidence type="ECO:0000256" key="10">
    <source>
        <dbReference type="SAM" id="Phobius"/>
    </source>
</evidence>